<keyword evidence="1" id="KW-0732">Signal</keyword>
<comment type="caution">
    <text evidence="4">The sequence shown here is derived from an EMBL/GenBank/DDBJ whole genome shotgun (WGS) entry which is preliminary data.</text>
</comment>
<dbReference type="InterPro" id="IPR013766">
    <property type="entry name" value="Thioredoxin_domain"/>
</dbReference>
<dbReference type="EMBL" id="DSUH01000399">
    <property type="protein sequence ID" value="HGU34625.1"/>
    <property type="molecule type" value="Genomic_DNA"/>
</dbReference>
<reference evidence="4" key="1">
    <citation type="journal article" date="2020" name="mSystems">
        <title>Genome- and Community-Level Interaction Insights into Carbon Utilization and Element Cycling Functions of Hydrothermarchaeota in Hydrothermal Sediment.</title>
        <authorList>
            <person name="Zhou Z."/>
            <person name="Liu Y."/>
            <person name="Xu W."/>
            <person name="Pan J."/>
            <person name="Luo Z.H."/>
            <person name="Li M."/>
        </authorList>
    </citation>
    <scope>NUCLEOTIDE SEQUENCE [LARGE SCALE GENOMIC DNA]</scope>
    <source>
        <strain evidence="4">SpSt-477</strain>
    </source>
</reference>
<dbReference type="Pfam" id="PF13098">
    <property type="entry name" value="Thioredoxin_2"/>
    <property type="match status" value="1"/>
</dbReference>
<sequence>MVRRLFWNGWILGWLVVFGVQAADAAEIRWMKYEEGLARANSDHKKIFLNFHAEWCGYCTKMNKETFTNPALIAYMNEHFIPIKVDSDKEPQLAQRYRVQGLPTSWFLTDKGEQIANQPGFIPADHLLNMLKYVSTDSYKTLSFKEFLKKK</sequence>
<dbReference type="InterPro" id="IPR036249">
    <property type="entry name" value="Thioredoxin-like_sf"/>
</dbReference>
<dbReference type="PROSITE" id="PS00194">
    <property type="entry name" value="THIOREDOXIN_1"/>
    <property type="match status" value="1"/>
</dbReference>
<dbReference type="InterPro" id="IPR051099">
    <property type="entry name" value="AGR/TXD"/>
</dbReference>
<name>A0A7C4RUN7_9BACT</name>
<organism evidence="4">
    <name type="scientific">Desulfatirhabdium butyrativorans</name>
    <dbReference type="NCBI Taxonomy" id="340467"/>
    <lineage>
        <taxon>Bacteria</taxon>
        <taxon>Pseudomonadati</taxon>
        <taxon>Thermodesulfobacteriota</taxon>
        <taxon>Desulfobacteria</taxon>
        <taxon>Desulfobacterales</taxon>
        <taxon>Desulfatirhabdiaceae</taxon>
        <taxon>Desulfatirhabdium</taxon>
    </lineage>
</organism>
<evidence type="ECO:0000256" key="2">
    <source>
        <dbReference type="ARBA" id="ARBA00023284"/>
    </source>
</evidence>
<dbReference type="PANTHER" id="PTHR15337">
    <property type="entry name" value="ANTERIOR GRADIENT PROTEIN-RELATED"/>
    <property type="match status" value="1"/>
</dbReference>
<dbReference type="PROSITE" id="PS51352">
    <property type="entry name" value="THIOREDOXIN_2"/>
    <property type="match status" value="1"/>
</dbReference>
<proteinExistence type="predicted"/>
<evidence type="ECO:0000256" key="1">
    <source>
        <dbReference type="ARBA" id="ARBA00022729"/>
    </source>
</evidence>
<accession>A0A7C4RUN7</accession>
<evidence type="ECO:0000313" key="4">
    <source>
        <dbReference type="EMBL" id="HGU34625.1"/>
    </source>
</evidence>
<dbReference type="AlphaFoldDB" id="A0A7C4RUN7"/>
<feature type="domain" description="Thioredoxin" evidence="3">
    <location>
        <begin position="16"/>
        <end position="136"/>
    </location>
</feature>
<dbReference type="InterPro" id="IPR017937">
    <property type="entry name" value="Thioredoxin_CS"/>
</dbReference>
<dbReference type="InterPro" id="IPR012336">
    <property type="entry name" value="Thioredoxin-like_fold"/>
</dbReference>
<keyword evidence="2" id="KW-0676">Redox-active center</keyword>
<dbReference type="SUPFAM" id="SSF52833">
    <property type="entry name" value="Thioredoxin-like"/>
    <property type="match status" value="1"/>
</dbReference>
<dbReference type="Gene3D" id="3.40.30.10">
    <property type="entry name" value="Glutaredoxin"/>
    <property type="match status" value="1"/>
</dbReference>
<evidence type="ECO:0000259" key="3">
    <source>
        <dbReference type="PROSITE" id="PS51352"/>
    </source>
</evidence>
<gene>
    <name evidence="4" type="ORF">ENS29_17540</name>
</gene>
<protein>
    <submittedName>
        <fullName evidence="4">DUF255 domain-containing protein</fullName>
    </submittedName>
</protein>
<dbReference type="PANTHER" id="PTHR15337:SF11">
    <property type="entry name" value="THIOREDOXIN DOMAIN-CONTAINING PROTEIN"/>
    <property type="match status" value="1"/>
</dbReference>